<evidence type="ECO:0000256" key="5">
    <source>
        <dbReference type="ARBA" id="ARBA00022777"/>
    </source>
</evidence>
<feature type="domain" description="FHA" evidence="10">
    <location>
        <begin position="163"/>
        <end position="213"/>
    </location>
</feature>
<dbReference type="SUPFAM" id="SSF49879">
    <property type="entry name" value="SMAD/FHA domain"/>
    <property type="match status" value="2"/>
</dbReference>
<dbReference type="PROSITE" id="PS00107">
    <property type="entry name" value="PROTEIN_KINASE_ATP"/>
    <property type="match status" value="1"/>
</dbReference>
<feature type="compositionally biased region" description="Basic and acidic residues" evidence="9">
    <location>
        <begin position="970"/>
        <end position="980"/>
    </location>
</feature>
<evidence type="ECO:0000256" key="2">
    <source>
        <dbReference type="ARBA" id="ARBA00022527"/>
    </source>
</evidence>
<keyword evidence="5 12" id="KW-0418">Kinase</keyword>
<feature type="region of interest" description="Disordered" evidence="9">
    <location>
        <begin position="964"/>
        <end position="993"/>
    </location>
</feature>
<dbReference type="CDD" id="cd00060">
    <property type="entry name" value="FHA"/>
    <property type="match status" value="2"/>
</dbReference>
<proteinExistence type="predicted"/>
<dbReference type="RefSeq" id="WP_145376357.1">
    <property type="nucleotide sequence ID" value="NZ_CP036276.1"/>
</dbReference>
<dbReference type="InterPro" id="IPR008271">
    <property type="entry name" value="Ser/Thr_kinase_AS"/>
</dbReference>
<evidence type="ECO:0000256" key="1">
    <source>
        <dbReference type="ARBA" id="ARBA00012513"/>
    </source>
</evidence>
<dbReference type="InterPro" id="IPR000253">
    <property type="entry name" value="FHA_dom"/>
</dbReference>
<name>A0A517ZNJ1_9PLAN</name>
<evidence type="ECO:0000256" key="4">
    <source>
        <dbReference type="ARBA" id="ARBA00022741"/>
    </source>
</evidence>
<feature type="domain" description="Protein kinase" evidence="11">
    <location>
        <begin position="359"/>
        <end position="626"/>
    </location>
</feature>
<feature type="binding site" evidence="7">
    <location>
        <position position="388"/>
    </location>
    <ligand>
        <name>ATP</name>
        <dbReference type="ChEBI" id="CHEBI:30616"/>
    </ligand>
</feature>
<gene>
    <name evidence="12" type="primary">pknB_10</name>
    <name evidence="12" type="ORF">Mal52_25270</name>
</gene>
<evidence type="ECO:0000259" key="10">
    <source>
        <dbReference type="PROSITE" id="PS50006"/>
    </source>
</evidence>
<accession>A0A517ZNJ1</accession>
<dbReference type="InterPro" id="IPR000719">
    <property type="entry name" value="Prot_kinase_dom"/>
</dbReference>
<dbReference type="EMBL" id="CP036276">
    <property type="protein sequence ID" value="QDU44049.1"/>
    <property type="molecule type" value="Genomic_DNA"/>
</dbReference>
<dbReference type="Pfam" id="PF00498">
    <property type="entry name" value="FHA"/>
    <property type="match status" value="2"/>
</dbReference>
<evidence type="ECO:0000256" key="7">
    <source>
        <dbReference type="PROSITE-ProRule" id="PRU10141"/>
    </source>
</evidence>
<evidence type="ECO:0000256" key="6">
    <source>
        <dbReference type="ARBA" id="ARBA00022840"/>
    </source>
</evidence>
<dbReference type="InterPro" id="IPR011009">
    <property type="entry name" value="Kinase-like_dom_sf"/>
</dbReference>
<dbReference type="KEGG" id="sdyn:Mal52_25270"/>
<dbReference type="GO" id="GO:0005524">
    <property type="term" value="F:ATP binding"/>
    <property type="evidence" value="ECO:0007669"/>
    <property type="project" value="UniProtKB-UniRule"/>
</dbReference>
<evidence type="ECO:0000259" key="11">
    <source>
        <dbReference type="PROSITE" id="PS50011"/>
    </source>
</evidence>
<feature type="compositionally biased region" description="Low complexity" evidence="9">
    <location>
        <begin position="825"/>
        <end position="834"/>
    </location>
</feature>
<dbReference type="InterPro" id="IPR008984">
    <property type="entry name" value="SMAD_FHA_dom_sf"/>
</dbReference>
<dbReference type="PROSITE" id="PS50006">
    <property type="entry name" value="FHA_DOMAIN"/>
    <property type="match status" value="2"/>
</dbReference>
<evidence type="ECO:0000256" key="9">
    <source>
        <dbReference type="SAM" id="MobiDB-lite"/>
    </source>
</evidence>
<feature type="coiled-coil region" evidence="8">
    <location>
        <begin position="648"/>
        <end position="777"/>
    </location>
</feature>
<dbReference type="InterPro" id="IPR017441">
    <property type="entry name" value="Protein_kinase_ATP_BS"/>
</dbReference>
<dbReference type="EC" id="2.7.11.1" evidence="1"/>
<reference evidence="12 13" key="1">
    <citation type="submission" date="2019-02" db="EMBL/GenBank/DDBJ databases">
        <title>Deep-cultivation of Planctomycetes and their phenomic and genomic characterization uncovers novel biology.</title>
        <authorList>
            <person name="Wiegand S."/>
            <person name="Jogler M."/>
            <person name="Boedeker C."/>
            <person name="Pinto D."/>
            <person name="Vollmers J."/>
            <person name="Rivas-Marin E."/>
            <person name="Kohn T."/>
            <person name="Peeters S.H."/>
            <person name="Heuer A."/>
            <person name="Rast P."/>
            <person name="Oberbeckmann S."/>
            <person name="Bunk B."/>
            <person name="Jeske O."/>
            <person name="Meyerdierks A."/>
            <person name="Storesund J.E."/>
            <person name="Kallscheuer N."/>
            <person name="Luecker S."/>
            <person name="Lage O.M."/>
            <person name="Pohl T."/>
            <person name="Merkel B.J."/>
            <person name="Hornburger P."/>
            <person name="Mueller R.-W."/>
            <person name="Bruemmer F."/>
            <person name="Labrenz M."/>
            <person name="Spormann A.M."/>
            <person name="Op den Camp H."/>
            <person name="Overmann J."/>
            <person name="Amann R."/>
            <person name="Jetten M.S.M."/>
            <person name="Mascher T."/>
            <person name="Medema M.H."/>
            <person name="Devos D.P."/>
            <person name="Kaster A.-K."/>
            <person name="Ovreas L."/>
            <person name="Rohde M."/>
            <person name="Galperin M.Y."/>
            <person name="Jogler C."/>
        </authorList>
    </citation>
    <scope>NUCLEOTIDE SEQUENCE [LARGE SCALE GENOMIC DNA]</scope>
    <source>
        <strain evidence="12 13">Mal52</strain>
    </source>
</reference>
<sequence length="1012" mass="113953">MNETLTRVFQQEVGADAPVRIAVSRADATDSEPHVLLNPYGIIGRSPNCDIRLKDSQVSFRHAYLQMIGGRLFCADLGSRSGTSWGEVSQRAGWLSADEDVSIGPYQVRLLENPVVDGGDRIAIPPDFDPLAIYDGELGEMPDVRLEFLNAADDVDLPLRRMLTFAGSARGCKLRFEGDRISRVHCSLMLTPSGLWVIDLLGKGGTKVNGSLIRSDRLNDGDLLKIGQFQMRVHYEGAGEKPFSGTILPPETSVETSSSTDEELPKTPREAETIPHPSLELSTSQDEVANPCGRLVDELVVNRLMTREKIDVVLAEFEDRIPSFDELSDRLVELQAISQWQADQLATENHGPMILENRYQLIDRLGYGSMGNVFLAFDEALQSKVAIKIPHHSLLKNERLFKRFRRETLISANLVHAHIVRALNIGRGNQFVVLELVDGDDLRDLMDRQGPPDTMMAVEFLIQVAEAVGHAQSEGVVHRDIKPSNILISRDGTAKLFDFGLAHLDDEALKKGVAGHDADLIPTRMGFAVGTVQYMSPEQARESDDVDVRSDIYSLGCTFFEMLTGSPPFEGENQHQILKQHAQTPIPPIEGLDPELAKILDQMLAKDVEQRIQTPQELIAALRNWQTAALAEDDVDTSAAETAEQARLAEHAERLRHFEQEREEWQQAIDTQRQDIERQRDEWRAEVDREKEELRLRQAAFEQTQAELDEREQAWVSKTTELEQRLQQTAKTEKQLETQQKALSDERAKIAEELESLKVGQEELQQSTAELESARTANEERQGLLDFQQAELTERRAAFEQLVNDHESVTQEMARDREGLEQSQRELSQQQQKLQEAENRLRKQQDELEQLRNQLESQREQQGQDLAAFEKSRAELSAKLANLAAGQNELQQADVDLAAQSAELVAARAELDAERAVLAEERAELDMRRTTFEAELTTLQADAEKLRVEKQLCEQQRAELEKSTIQLEQESSRLESERQQVADARTQLTADSSALSARTQKLKAALAEWFDE</sequence>
<keyword evidence="6 7" id="KW-0067">ATP-binding</keyword>
<dbReference type="Proteomes" id="UP000319383">
    <property type="component" value="Chromosome"/>
</dbReference>
<keyword evidence="13" id="KW-1185">Reference proteome</keyword>
<evidence type="ECO:0000256" key="8">
    <source>
        <dbReference type="SAM" id="Coils"/>
    </source>
</evidence>
<organism evidence="12 13">
    <name type="scientific">Symmachiella dynata</name>
    <dbReference type="NCBI Taxonomy" id="2527995"/>
    <lineage>
        <taxon>Bacteria</taxon>
        <taxon>Pseudomonadati</taxon>
        <taxon>Planctomycetota</taxon>
        <taxon>Planctomycetia</taxon>
        <taxon>Planctomycetales</taxon>
        <taxon>Planctomycetaceae</taxon>
        <taxon>Symmachiella</taxon>
    </lineage>
</organism>
<evidence type="ECO:0000256" key="3">
    <source>
        <dbReference type="ARBA" id="ARBA00022679"/>
    </source>
</evidence>
<dbReference type="SMART" id="SM00240">
    <property type="entry name" value="FHA"/>
    <property type="match status" value="2"/>
</dbReference>
<protein>
    <recommendedName>
        <fullName evidence="1">non-specific serine/threonine protein kinase</fullName>
        <ecNumber evidence="1">2.7.11.1</ecNumber>
    </recommendedName>
</protein>
<dbReference type="SUPFAM" id="SSF56112">
    <property type="entry name" value="Protein kinase-like (PK-like)"/>
    <property type="match status" value="1"/>
</dbReference>
<dbReference type="SMART" id="SM00220">
    <property type="entry name" value="S_TKc"/>
    <property type="match status" value="1"/>
</dbReference>
<dbReference type="PANTHER" id="PTHR43289:SF34">
    <property type="entry name" value="SERINE_THREONINE-PROTEIN KINASE YBDM-RELATED"/>
    <property type="match status" value="1"/>
</dbReference>
<dbReference type="AlphaFoldDB" id="A0A517ZNJ1"/>
<dbReference type="PANTHER" id="PTHR43289">
    <property type="entry name" value="MITOGEN-ACTIVATED PROTEIN KINASE KINASE KINASE 20-RELATED"/>
    <property type="match status" value="1"/>
</dbReference>
<feature type="region of interest" description="Disordered" evidence="9">
    <location>
        <begin position="808"/>
        <end position="840"/>
    </location>
</feature>
<dbReference type="Gene3D" id="1.10.510.10">
    <property type="entry name" value="Transferase(Phosphotransferase) domain 1"/>
    <property type="match status" value="1"/>
</dbReference>
<dbReference type="FunFam" id="1.10.510.10:FF:000021">
    <property type="entry name" value="Serine/threonine protein kinase"/>
    <property type="match status" value="1"/>
</dbReference>
<keyword evidence="4 7" id="KW-0547">Nucleotide-binding</keyword>
<evidence type="ECO:0000313" key="13">
    <source>
        <dbReference type="Proteomes" id="UP000319383"/>
    </source>
</evidence>
<feature type="compositionally biased region" description="Basic and acidic residues" evidence="9">
    <location>
        <begin position="263"/>
        <end position="273"/>
    </location>
</feature>
<dbReference type="GO" id="GO:0004674">
    <property type="term" value="F:protein serine/threonine kinase activity"/>
    <property type="evidence" value="ECO:0007669"/>
    <property type="project" value="UniProtKB-KW"/>
</dbReference>
<dbReference type="Pfam" id="PF00069">
    <property type="entry name" value="Pkinase"/>
    <property type="match status" value="1"/>
</dbReference>
<keyword evidence="3 12" id="KW-0808">Transferase</keyword>
<keyword evidence="8" id="KW-0175">Coiled coil</keyword>
<feature type="compositionally biased region" description="Basic and acidic residues" evidence="9">
    <location>
        <begin position="808"/>
        <end position="824"/>
    </location>
</feature>
<dbReference type="CDD" id="cd14014">
    <property type="entry name" value="STKc_PknB_like"/>
    <property type="match status" value="1"/>
</dbReference>
<keyword evidence="2" id="KW-0723">Serine/threonine-protein kinase</keyword>
<feature type="region of interest" description="Disordered" evidence="9">
    <location>
        <begin position="240"/>
        <end position="286"/>
    </location>
</feature>
<dbReference type="PROSITE" id="PS50011">
    <property type="entry name" value="PROTEIN_KINASE_DOM"/>
    <property type="match status" value="1"/>
</dbReference>
<evidence type="ECO:0000313" key="12">
    <source>
        <dbReference type="EMBL" id="QDU44049.1"/>
    </source>
</evidence>
<dbReference type="PROSITE" id="PS00108">
    <property type="entry name" value="PROTEIN_KINASE_ST"/>
    <property type="match status" value="1"/>
</dbReference>
<feature type="domain" description="FHA" evidence="10">
    <location>
        <begin position="41"/>
        <end position="83"/>
    </location>
</feature>
<dbReference type="Gene3D" id="2.60.200.20">
    <property type="match status" value="2"/>
</dbReference>